<dbReference type="Gene3D" id="3.40.47.10">
    <property type="match status" value="1"/>
</dbReference>
<keyword evidence="4" id="KW-0808">Transferase</keyword>
<evidence type="ECO:0000256" key="4">
    <source>
        <dbReference type="ARBA" id="ARBA00022679"/>
    </source>
</evidence>
<dbReference type="SUPFAM" id="SSF101173">
    <property type="entry name" value="Docking domain B of the erythromycin polyketide synthase (DEBS)"/>
    <property type="match status" value="1"/>
</dbReference>
<feature type="region of interest" description="Disordered" evidence="8">
    <location>
        <begin position="915"/>
        <end position="936"/>
    </location>
</feature>
<keyword evidence="2" id="KW-0596">Phosphopantetheine</keyword>
<dbReference type="FunFam" id="3.40.366.10:FF:000002">
    <property type="entry name" value="Probable polyketide synthase 2"/>
    <property type="match status" value="1"/>
</dbReference>
<evidence type="ECO:0000256" key="1">
    <source>
        <dbReference type="ARBA" id="ARBA00001957"/>
    </source>
</evidence>
<evidence type="ECO:0000259" key="10">
    <source>
        <dbReference type="PROSITE" id="PS52004"/>
    </source>
</evidence>
<dbReference type="InterPro" id="IPR057326">
    <property type="entry name" value="KR_dom"/>
</dbReference>
<dbReference type="SUPFAM" id="SSF52151">
    <property type="entry name" value="FabD/lysophospholipase-like"/>
    <property type="match status" value="1"/>
</dbReference>
<dbReference type="InterPro" id="IPR016039">
    <property type="entry name" value="Thiolase-like"/>
</dbReference>
<dbReference type="InterPro" id="IPR036736">
    <property type="entry name" value="ACP-like_sf"/>
</dbReference>
<dbReference type="SUPFAM" id="SSF53901">
    <property type="entry name" value="Thiolase-like"/>
    <property type="match status" value="1"/>
</dbReference>
<dbReference type="Proteomes" id="UP000442707">
    <property type="component" value="Unassembled WGS sequence"/>
</dbReference>
<dbReference type="EMBL" id="VZRB01000031">
    <property type="protein sequence ID" value="KAB1141498.1"/>
    <property type="molecule type" value="Genomic_DNA"/>
</dbReference>
<feature type="domain" description="Ketosynthase family 3 (KS3)" evidence="10">
    <location>
        <begin position="33"/>
        <end position="447"/>
    </location>
</feature>
<dbReference type="InterPro" id="IPR014043">
    <property type="entry name" value="Acyl_transferase_dom"/>
</dbReference>
<proteinExistence type="predicted"/>
<dbReference type="Gene3D" id="3.40.50.720">
    <property type="entry name" value="NAD(P)-binding Rossmann-like Domain"/>
    <property type="match status" value="1"/>
</dbReference>
<feature type="compositionally biased region" description="Acidic residues" evidence="8">
    <location>
        <begin position="916"/>
        <end position="925"/>
    </location>
</feature>
<evidence type="ECO:0000259" key="9">
    <source>
        <dbReference type="PROSITE" id="PS50075"/>
    </source>
</evidence>
<dbReference type="InterPro" id="IPR020806">
    <property type="entry name" value="PKS_PP-bd"/>
</dbReference>
<dbReference type="SMART" id="SM01294">
    <property type="entry name" value="PKS_PP_betabranch"/>
    <property type="match status" value="1"/>
</dbReference>
<dbReference type="RefSeq" id="WP_150955016.1">
    <property type="nucleotide sequence ID" value="NZ_VZRB01000031.1"/>
</dbReference>
<dbReference type="SMART" id="SM00822">
    <property type="entry name" value="PKS_KR"/>
    <property type="match status" value="1"/>
</dbReference>
<dbReference type="SUPFAM" id="SSF51735">
    <property type="entry name" value="NAD(P)-binding Rossmann-fold domains"/>
    <property type="match status" value="3"/>
</dbReference>
<dbReference type="InterPro" id="IPR036291">
    <property type="entry name" value="NAD(P)-bd_dom_sf"/>
</dbReference>
<dbReference type="PANTHER" id="PTHR43775:SF51">
    <property type="entry name" value="INACTIVE PHENOLPHTHIOCEROL SYNTHESIS POLYKETIDE SYNTHASE TYPE I PKS1-RELATED"/>
    <property type="match status" value="1"/>
</dbReference>
<name>A0A6H9USQ2_9ACTN</name>
<keyword evidence="6" id="KW-0511">Multifunctional enzyme</keyword>
<gene>
    <name evidence="11" type="ORF">F7R91_32145</name>
</gene>
<dbReference type="InterPro" id="IPR041618">
    <property type="entry name" value="PKS_DE"/>
</dbReference>
<feature type="compositionally biased region" description="Low complexity" evidence="8">
    <location>
        <begin position="460"/>
        <end position="477"/>
    </location>
</feature>
<dbReference type="SMART" id="SM00823">
    <property type="entry name" value="PKS_PP"/>
    <property type="match status" value="1"/>
</dbReference>
<dbReference type="InterPro" id="IPR014030">
    <property type="entry name" value="Ketoacyl_synth_N"/>
</dbReference>
<dbReference type="InterPro" id="IPR032821">
    <property type="entry name" value="PKS_assoc"/>
</dbReference>
<dbReference type="SMART" id="SM00825">
    <property type="entry name" value="PKS_KS"/>
    <property type="match status" value="1"/>
</dbReference>
<evidence type="ECO:0000313" key="12">
    <source>
        <dbReference type="Proteomes" id="UP000442707"/>
    </source>
</evidence>
<evidence type="ECO:0000256" key="6">
    <source>
        <dbReference type="ARBA" id="ARBA00023268"/>
    </source>
</evidence>
<dbReference type="Pfam" id="PF00109">
    <property type="entry name" value="ketoacyl-synt"/>
    <property type="match status" value="1"/>
</dbReference>
<evidence type="ECO:0000256" key="7">
    <source>
        <dbReference type="ARBA" id="ARBA00023315"/>
    </source>
</evidence>
<dbReference type="Gene3D" id="3.30.70.3290">
    <property type="match status" value="1"/>
</dbReference>
<dbReference type="Pfam" id="PF16197">
    <property type="entry name" value="KAsynt_C_assoc"/>
    <property type="match status" value="1"/>
</dbReference>
<dbReference type="GO" id="GO:0004312">
    <property type="term" value="F:fatty acid synthase activity"/>
    <property type="evidence" value="ECO:0007669"/>
    <property type="project" value="TreeGrafter"/>
</dbReference>
<keyword evidence="5" id="KW-0045">Antibiotic biosynthesis</keyword>
<reference evidence="11 12" key="1">
    <citation type="submission" date="2019-09" db="EMBL/GenBank/DDBJ databases">
        <title>Screening of Novel Bioactive Compounds from Soil-Associated.</title>
        <authorList>
            <person name="Zhao S."/>
        </authorList>
    </citation>
    <scope>NUCLEOTIDE SEQUENCE [LARGE SCALE GENOMIC DNA]</scope>
    <source>
        <strain evidence="11 12">HIT-DPA4</strain>
    </source>
</reference>
<dbReference type="Pfam" id="PF08990">
    <property type="entry name" value="Docking"/>
    <property type="match status" value="1"/>
</dbReference>
<dbReference type="CDD" id="cd00833">
    <property type="entry name" value="PKS"/>
    <property type="match status" value="1"/>
</dbReference>
<dbReference type="InterPro" id="IPR050091">
    <property type="entry name" value="PKS_NRPS_Biosynth_Enz"/>
</dbReference>
<feature type="compositionally biased region" description="Gly residues" evidence="8">
    <location>
        <begin position="1056"/>
        <end position="1107"/>
    </location>
</feature>
<dbReference type="FunFam" id="3.40.47.10:FF:000019">
    <property type="entry name" value="Polyketide synthase type I"/>
    <property type="match status" value="1"/>
</dbReference>
<evidence type="ECO:0000256" key="5">
    <source>
        <dbReference type="ARBA" id="ARBA00023194"/>
    </source>
</evidence>
<dbReference type="InterPro" id="IPR001227">
    <property type="entry name" value="Ac_transferase_dom_sf"/>
</dbReference>
<dbReference type="GO" id="GO:0004315">
    <property type="term" value="F:3-oxoacyl-[acyl-carrier-protein] synthase activity"/>
    <property type="evidence" value="ECO:0007669"/>
    <property type="project" value="InterPro"/>
</dbReference>
<protein>
    <submittedName>
        <fullName evidence="11">SDR family NAD(P)-dependent oxidoreductase</fullName>
    </submittedName>
</protein>
<dbReference type="SMART" id="SM00827">
    <property type="entry name" value="PKS_AT"/>
    <property type="match status" value="1"/>
</dbReference>
<feature type="region of interest" description="Disordered" evidence="8">
    <location>
        <begin position="447"/>
        <end position="477"/>
    </location>
</feature>
<dbReference type="InterPro" id="IPR016035">
    <property type="entry name" value="Acyl_Trfase/lysoPLipase"/>
</dbReference>
<dbReference type="Gene3D" id="1.10.1200.10">
    <property type="entry name" value="ACP-like"/>
    <property type="match status" value="1"/>
</dbReference>
<accession>A0A6H9USQ2</accession>
<dbReference type="Pfam" id="PF02801">
    <property type="entry name" value="Ketoacyl-synt_C"/>
    <property type="match status" value="1"/>
</dbReference>
<dbReference type="InterPro" id="IPR036299">
    <property type="entry name" value="Polyketide_synth_docking_sf"/>
</dbReference>
<keyword evidence="12" id="KW-1185">Reference proteome</keyword>
<dbReference type="InterPro" id="IPR020841">
    <property type="entry name" value="PKS_Beta-ketoAc_synthase_dom"/>
</dbReference>
<dbReference type="PROSITE" id="PS52004">
    <property type="entry name" value="KS3_2"/>
    <property type="match status" value="1"/>
</dbReference>
<feature type="domain" description="Carrier" evidence="9">
    <location>
        <begin position="1546"/>
        <end position="1621"/>
    </location>
</feature>
<dbReference type="SUPFAM" id="SSF47336">
    <property type="entry name" value="ACP-like"/>
    <property type="match status" value="1"/>
</dbReference>
<dbReference type="CDD" id="cd08952">
    <property type="entry name" value="KR_1_SDR_x"/>
    <property type="match status" value="1"/>
</dbReference>
<dbReference type="GO" id="GO:0033068">
    <property type="term" value="P:macrolide biosynthetic process"/>
    <property type="evidence" value="ECO:0007669"/>
    <property type="project" value="UniProtKB-ARBA"/>
</dbReference>
<keyword evidence="7" id="KW-0012">Acyltransferase</keyword>
<feature type="region of interest" description="Disordered" evidence="8">
    <location>
        <begin position="1055"/>
        <end position="1117"/>
    </location>
</feature>
<evidence type="ECO:0000256" key="2">
    <source>
        <dbReference type="ARBA" id="ARBA00022450"/>
    </source>
</evidence>
<comment type="cofactor">
    <cofactor evidence="1">
        <name>pantetheine 4'-phosphate</name>
        <dbReference type="ChEBI" id="CHEBI:47942"/>
    </cofactor>
</comment>
<dbReference type="PROSITE" id="PS00606">
    <property type="entry name" value="KS3_1"/>
    <property type="match status" value="1"/>
</dbReference>
<dbReference type="PROSITE" id="PS50075">
    <property type="entry name" value="CARRIER"/>
    <property type="match status" value="1"/>
</dbReference>
<dbReference type="Pfam" id="PF08659">
    <property type="entry name" value="KR"/>
    <property type="match status" value="1"/>
</dbReference>
<dbReference type="GO" id="GO:0031177">
    <property type="term" value="F:phosphopantetheine binding"/>
    <property type="evidence" value="ECO:0007669"/>
    <property type="project" value="InterPro"/>
</dbReference>
<evidence type="ECO:0000256" key="3">
    <source>
        <dbReference type="ARBA" id="ARBA00022553"/>
    </source>
</evidence>
<dbReference type="Pfam" id="PF18369">
    <property type="entry name" value="PKS_DE"/>
    <property type="match status" value="1"/>
</dbReference>
<dbReference type="Pfam" id="PF00550">
    <property type="entry name" value="PP-binding"/>
    <property type="match status" value="1"/>
</dbReference>
<sequence>MGNDDKLREYLRRATAELQQTTRRLRDAEQRWHEPIAIVAMGCRFPGGVSTPEDLWELVASGTDAISGFPRNRGWDVDGLYDPEPATPGRTYCAQGGFLYDAGEFDADFFRISPREARQTDPQQRLLLELSWELLERARIDPVSLKGSATGVFAGLVYHDYAAQGVGTLASVASGRVAYTLGLQGPAVTVDTACSSSLVAVHLAAQALRAGECTLAIAGGVTVMATPDSFVGFSQDRGLAPDGRCKSFSADADGTTWSEGVGLLLLERLPVARRLGHPVLAVLRGSAVNQDGASNGLSAPNGPAQQRVIEKALAGAQLSADQVDAVEAHGTGTSLGDPIEAQALLATYGQGRPAERPLWLGSIKSNIGHAQAAAGVGGMIKMIEALRRETLPRTLHLTDPTPGVDWSAGHARLLTEARPWPRTDRPRRAGVSAFGLSGTNAHVIIEEAPAEEPTEPRPVVPESGPAESSPESGSAESSSAWLVPLLVSGRGEPALRAQAAALLDHIRARPGQPLPDLGHSLAVSRAHLEERAAVVAADEASARAALAALADGRTAAGLVRGAAHADARTAFLFTGQGAQHLGMGRELHAAYPAFADALDAALAALDPRLDRPLREVMWGSDAALLDRTGYAQPALFAVEVALFRLMESWGVRPDHVLGHSVGELTAAHAAGVLTLDDAAELVAARGRLMQALPSGGAMVTVQAGEDEVTPLLDERVAVAAVNGPSSTVLSGAEDAVMAVAEQLRADGRRTKRLAVSHAFHSALMEPMLDEFAEVAAEVRYAAPELAVVSTLTGGPVTAELTDPGHWVRQVRATVRFGAGVRWLAGHGVTTFLELGPDAALSAIGPESLVPGDDAVFVPLLRRDRPEENELVTAVARAHTRGTAVNWSAFGAGSGARLVDLPTYRFQRAWYWSEEAEKTEETEESEQTPTTADPADETFWNGLEQADLPALAADLGVGSEALAEVLPALSAARGARRAESAVADWRYRVVWQPVADPPPGRLDGRWLLAVPEARTDDPLVSAAGAALAEHGAEVVPFPVRPDEDRAALTARLREAGGARGGPGAQAGPGGPGAQAGPGGPGAQAGPGGPGAQAGPGGPGAQAGPGGPGAQALPGGPGAHDVRGVLSLLALAAEPPPRHPALPDGYAATVALVQALTDAEVAAPLWCATVGAVAVDDTERPDPAQAMLQGLGTGLALDLPDTWGGLVDLPADPDDEALRGMCAVLSGTGESPAPDGAVEDHVAVRPAGVFARRMVRAPLEGRPATPWRASGTVLITGGTGGLGAHVARLMAESGAEHLLLAGRRGAETPGVGELEAELTARGAEVTVAACDVSDRDAVRALLDGIPADRPLTAVVHAAGAKQRMAPPCELTLDELADVASAKVAGAAHLDDLLAGTPLDAFVLFSSGAAVWGSAGQAGYAAANAHLDALAAARRARGLTATSIAWGSWDGGMVDAELAAGMRRLGAPPMRPDLAVTALRQALDHREHHLVVADIDWPRFAPVYTLARPRPLLDALPEAAAAGPGGGAAEASSVLADRLAALPPAQQDREVLDLVRTHVAALLGYGDPQTLEPAKAFSDLGFDSVAATDLKIRLSTATGLDLPATLVFDHATPAAVAGHLRTLLAPPTGAARLLADLDRLEAAVAALPADEIGQHRITARLRTLLTAAEAAEAAEADGGRISEDATADELFDFIDNQLGLNG</sequence>
<dbReference type="InterPro" id="IPR009081">
    <property type="entry name" value="PP-bd_ACP"/>
</dbReference>
<dbReference type="InterPro" id="IPR018201">
    <property type="entry name" value="Ketoacyl_synth_AS"/>
</dbReference>
<comment type="caution">
    <text evidence="11">The sequence shown here is derived from an EMBL/GenBank/DDBJ whole genome shotgun (WGS) entry which is preliminary data.</text>
</comment>
<dbReference type="Gene3D" id="3.40.366.10">
    <property type="entry name" value="Malonyl-Coenzyme A Acyl Carrier Protein, domain 2"/>
    <property type="match status" value="1"/>
</dbReference>
<dbReference type="GO" id="GO:0006633">
    <property type="term" value="P:fatty acid biosynthetic process"/>
    <property type="evidence" value="ECO:0007669"/>
    <property type="project" value="InterPro"/>
</dbReference>
<organism evidence="11 12">
    <name type="scientific">Streptomyces luteolifulvus</name>
    <dbReference type="NCBI Taxonomy" id="2615112"/>
    <lineage>
        <taxon>Bacteria</taxon>
        <taxon>Bacillati</taxon>
        <taxon>Actinomycetota</taxon>
        <taxon>Actinomycetes</taxon>
        <taxon>Kitasatosporales</taxon>
        <taxon>Streptomycetaceae</taxon>
        <taxon>Streptomyces</taxon>
    </lineage>
</organism>
<dbReference type="InterPro" id="IPR015083">
    <property type="entry name" value="NorB/c/GfsB-D-like_docking"/>
</dbReference>
<evidence type="ECO:0000256" key="8">
    <source>
        <dbReference type="SAM" id="MobiDB-lite"/>
    </source>
</evidence>
<dbReference type="PANTHER" id="PTHR43775">
    <property type="entry name" value="FATTY ACID SYNTHASE"/>
    <property type="match status" value="1"/>
</dbReference>
<dbReference type="SUPFAM" id="SSF55048">
    <property type="entry name" value="Probable ACP-binding domain of malonyl-CoA ACP transacylase"/>
    <property type="match status" value="1"/>
</dbReference>
<dbReference type="InterPro" id="IPR014031">
    <property type="entry name" value="Ketoacyl_synth_C"/>
</dbReference>
<dbReference type="Pfam" id="PF00698">
    <property type="entry name" value="Acyl_transf_1"/>
    <property type="match status" value="1"/>
</dbReference>
<dbReference type="FunFam" id="1.10.1200.10:FF:000007">
    <property type="entry name" value="Probable polyketide synthase pks17"/>
    <property type="match status" value="1"/>
</dbReference>
<evidence type="ECO:0000313" key="11">
    <source>
        <dbReference type="EMBL" id="KAB1141498.1"/>
    </source>
</evidence>
<keyword evidence="3" id="KW-0597">Phosphoprotein</keyword>
<dbReference type="InterPro" id="IPR013968">
    <property type="entry name" value="PKS_KR"/>
</dbReference>
<dbReference type="InterPro" id="IPR016036">
    <property type="entry name" value="Malonyl_transacylase_ACP-bd"/>
</dbReference>